<gene>
    <name evidence="5" type="ORF">AWN73_18570</name>
</gene>
<feature type="domain" description="Solute-binding protein family 5" evidence="4">
    <location>
        <begin position="78"/>
        <end position="295"/>
    </location>
</feature>
<evidence type="ECO:0000256" key="1">
    <source>
        <dbReference type="ARBA" id="ARBA00005695"/>
    </source>
</evidence>
<comment type="similarity">
    <text evidence="1">Belongs to the bacterial solute-binding protein 5 family.</text>
</comment>
<dbReference type="GO" id="GO:1904680">
    <property type="term" value="F:peptide transmembrane transporter activity"/>
    <property type="evidence" value="ECO:0007669"/>
    <property type="project" value="TreeGrafter"/>
</dbReference>
<organism evidence="5 6">
    <name type="scientific">Clostridium butyricum</name>
    <dbReference type="NCBI Taxonomy" id="1492"/>
    <lineage>
        <taxon>Bacteria</taxon>
        <taxon>Bacillati</taxon>
        <taxon>Bacillota</taxon>
        <taxon>Clostridia</taxon>
        <taxon>Eubacteriales</taxon>
        <taxon>Clostridiaceae</taxon>
        <taxon>Clostridium</taxon>
    </lineage>
</organism>
<dbReference type="RefSeq" id="WP_043666154.1">
    <property type="nucleotide sequence ID" value="NZ_JSEG01000021.1"/>
</dbReference>
<protein>
    <submittedName>
        <fullName evidence="5">Peptide ABC transporter substrate-binding protein</fullName>
    </submittedName>
</protein>
<evidence type="ECO:0000313" key="6">
    <source>
        <dbReference type="Proteomes" id="UP000238081"/>
    </source>
</evidence>
<evidence type="ECO:0000256" key="2">
    <source>
        <dbReference type="ARBA" id="ARBA00022448"/>
    </source>
</evidence>
<dbReference type="PANTHER" id="PTHR30290">
    <property type="entry name" value="PERIPLASMIC BINDING COMPONENT OF ABC TRANSPORTER"/>
    <property type="match status" value="1"/>
</dbReference>
<evidence type="ECO:0000259" key="4">
    <source>
        <dbReference type="Pfam" id="PF00496"/>
    </source>
</evidence>
<dbReference type="SUPFAM" id="SSF53850">
    <property type="entry name" value="Periplasmic binding protein-like II"/>
    <property type="match status" value="1"/>
</dbReference>
<dbReference type="AlphaFoldDB" id="A0A2S7F6Z1"/>
<dbReference type="GO" id="GO:0015833">
    <property type="term" value="P:peptide transport"/>
    <property type="evidence" value="ECO:0007669"/>
    <property type="project" value="TreeGrafter"/>
</dbReference>
<dbReference type="Proteomes" id="UP000238081">
    <property type="component" value="Unassembled WGS sequence"/>
</dbReference>
<reference evidence="5 6" key="1">
    <citation type="submission" date="2016-01" db="EMBL/GenBank/DDBJ databases">
        <title>Characterization of the Clostridium difficile lineages that are prevalent in Hong Kong and China.</title>
        <authorList>
            <person name="Kwok J.S.-L."/>
            <person name="Lam W.-Y."/>
            <person name="Ip M."/>
            <person name="Chan T.-F."/>
            <person name="Hawkey P.M."/>
            <person name="Tsui S.K.-W."/>
        </authorList>
    </citation>
    <scope>NUCLEOTIDE SEQUENCE [LARGE SCALE GENOMIC DNA]</scope>
    <source>
        <strain evidence="5 6">300064</strain>
    </source>
</reference>
<evidence type="ECO:0000256" key="3">
    <source>
        <dbReference type="ARBA" id="ARBA00022729"/>
    </source>
</evidence>
<dbReference type="InterPro" id="IPR039424">
    <property type="entry name" value="SBP_5"/>
</dbReference>
<accession>A0A2S7F6Z1</accession>
<dbReference type="Pfam" id="PF00496">
    <property type="entry name" value="SBP_bac_5"/>
    <property type="match status" value="1"/>
</dbReference>
<sequence length="495" mass="56730">MKKYIILILITIIIAAFGISFIEYDDSSAANVGLQEGITYGVESIPNDLKNISELSSSDKNILCALTKGLVEKNKEGEIVPSLASEVNKSEDGIQYEFKIRDDVYWSDGSKVTGKDVVTFFKELLKECNDDEITCLLQVYGAKDFRDGKVSFDKGVAINCSDDSVTIRLNNKYDRFLEELSKPQYRLRSNIIMWSDIMKNYNNLLYCGDYKIKSADKGNITLEKNNDSVKFKRISFTKEDSVELSMASYEVNERDIVINPPESELNKLKESNKLITIQKNSGAYIVMNNSSVPMQGRRIVYNYIYKAIGSYQSNNTSEYDLAEGCYFREEKDNLNMIQQRKVDSSKEGEWNQPKVLTLIAEDNKKNKILCRVIKEWFAANTNITIKYTLANDDEFKDSELKKRYDVIIVNNDAISSEKEEFYSRFEEYLSEDDLNILESLRINDYYGDYHTLEDSLFSNYNILPLAFYNENIAISDKVSDISIDGNGNIDFHGLN</sequence>
<keyword evidence="2" id="KW-0813">Transport</keyword>
<dbReference type="Gene3D" id="3.10.105.10">
    <property type="entry name" value="Dipeptide-binding Protein, Domain 3"/>
    <property type="match status" value="1"/>
</dbReference>
<name>A0A2S7F6Z1_CLOBU</name>
<keyword evidence="3" id="KW-0732">Signal</keyword>
<dbReference type="InterPro" id="IPR000914">
    <property type="entry name" value="SBP_5_dom"/>
</dbReference>
<proteinExistence type="inferred from homology"/>
<evidence type="ECO:0000313" key="5">
    <source>
        <dbReference type="EMBL" id="PPV12471.1"/>
    </source>
</evidence>
<dbReference type="PANTHER" id="PTHR30290:SF9">
    <property type="entry name" value="OLIGOPEPTIDE-BINDING PROTEIN APPA"/>
    <property type="match status" value="1"/>
</dbReference>
<comment type="caution">
    <text evidence="5">The sequence shown here is derived from an EMBL/GenBank/DDBJ whole genome shotgun (WGS) entry which is preliminary data.</text>
</comment>
<dbReference type="Gene3D" id="3.40.190.10">
    <property type="entry name" value="Periplasmic binding protein-like II"/>
    <property type="match status" value="1"/>
</dbReference>
<dbReference type="Gene3D" id="3.90.76.10">
    <property type="entry name" value="Dipeptide-binding Protein, Domain 1"/>
    <property type="match status" value="1"/>
</dbReference>
<dbReference type="EMBL" id="LRDH01000141">
    <property type="protein sequence ID" value="PPV12471.1"/>
    <property type="molecule type" value="Genomic_DNA"/>
</dbReference>